<reference evidence="7 8" key="1">
    <citation type="submission" date="2024-04" db="EMBL/GenBank/DDBJ databases">
        <authorList>
            <consortium name="Genoscope - CEA"/>
            <person name="William W."/>
        </authorList>
    </citation>
    <scope>NUCLEOTIDE SEQUENCE [LARGE SCALE GENOMIC DNA]</scope>
</reference>
<comment type="caution">
    <text evidence="7">The sequence shown here is derived from an EMBL/GenBank/DDBJ whole genome shotgun (WGS) entry which is preliminary data.</text>
</comment>
<dbReference type="GO" id="GO:0008270">
    <property type="term" value="F:zinc ion binding"/>
    <property type="evidence" value="ECO:0007669"/>
    <property type="project" value="UniProtKB-KW"/>
</dbReference>
<dbReference type="Pfam" id="PF00096">
    <property type="entry name" value="zf-C2H2"/>
    <property type="match status" value="1"/>
</dbReference>
<dbReference type="FunFam" id="3.30.160.60:FF:000690">
    <property type="entry name" value="Zinc finger protein 354C"/>
    <property type="match status" value="1"/>
</dbReference>
<name>A0AAV2IF16_LYMST</name>
<dbReference type="Proteomes" id="UP001497497">
    <property type="component" value="Unassembled WGS sequence"/>
</dbReference>
<evidence type="ECO:0000256" key="5">
    <source>
        <dbReference type="PROSITE-ProRule" id="PRU00042"/>
    </source>
</evidence>
<evidence type="ECO:0000256" key="3">
    <source>
        <dbReference type="ARBA" id="ARBA00022771"/>
    </source>
</evidence>
<dbReference type="AlphaFoldDB" id="A0AAV2IF16"/>
<feature type="domain" description="C2H2-type" evidence="6">
    <location>
        <begin position="36"/>
        <end position="58"/>
    </location>
</feature>
<feature type="non-terminal residue" evidence="7">
    <location>
        <position position="1"/>
    </location>
</feature>
<dbReference type="SUPFAM" id="SSF57667">
    <property type="entry name" value="beta-beta-alpha zinc fingers"/>
    <property type="match status" value="1"/>
</dbReference>
<dbReference type="GO" id="GO:0000981">
    <property type="term" value="F:DNA-binding transcription factor activity, RNA polymerase II-specific"/>
    <property type="evidence" value="ECO:0007669"/>
    <property type="project" value="TreeGrafter"/>
</dbReference>
<dbReference type="Gene3D" id="3.30.160.60">
    <property type="entry name" value="Classic Zinc Finger"/>
    <property type="match status" value="2"/>
</dbReference>
<evidence type="ECO:0000256" key="2">
    <source>
        <dbReference type="ARBA" id="ARBA00022737"/>
    </source>
</evidence>
<dbReference type="InterPro" id="IPR036236">
    <property type="entry name" value="Znf_C2H2_sf"/>
</dbReference>
<dbReference type="SMART" id="SM00355">
    <property type="entry name" value="ZnF_C2H2"/>
    <property type="match status" value="2"/>
</dbReference>
<evidence type="ECO:0000313" key="8">
    <source>
        <dbReference type="Proteomes" id="UP001497497"/>
    </source>
</evidence>
<evidence type="ECO:0000256" key="4">
    <source>
        <dbReference type="ARBA" id="ARBA00022833"/>
    </source>
</evidence>
<dbReference type="Pfam" id="PF13894">
    <property type="entry name" value="zf-C2H2_4"/>
    <property type="match status" value="1"/>
</dbReference>
<keyword evidence="2" id="KW-0677">Repeat</keyword>
<protein>
    <recommendedName>
        <fullName evidence="6">C2H2-type domain-containing protein</fullName>
    </recommendedName>
</protein>
<dbReference type="PROSITE" id="PS00028">
    <property type="entry name" value="ZINC_FINGER_C2H2_1"/>
    <property type="match status" value="2"/>
</dbReference>
<evidence type="ECO:0000259" key="6">
    <source>
        <dbReference type="PROSITE" id="PS50157"/>
    </source>
</evidence>
<dbReference type="PROSITE" id="PS50157">
    <property type="entry name" value="ZINC_FINGER_C2H2_2"/>
    <property type="match status" value="2"/>
</dbReference>
<keyword evidence="3 5" id="KW-0863">Zinc-finger</keyword>
<keyword evidence="4" id="KW-0862">Zinc</keyword>
<proteinExistence type="predicted"/>
<gene>
    <name evidence="7" type="ORF">GSLYS_00017644001</name>
</gene>
<dbReference type="PANTHER" id="PTHR23235">
    <property type="entry name" value="KRUEPPEL-LIKE TRANSCRIPTION FACTOR"/>
    <property type="match status" value="1"/>
</dbReference>
<dbReference type="PANTHER" id="PTHR23235:SF120">
    <property type="entry name" value="KRUPPEL-LIKE FACTOR 15"/>
    <property type="match status" value="1"/>
</dbReference>
<evidence type="ECO:0000313" key="7">
    <source>
        <dbReference type="EMBL" id="CAL1544131.1"/>
    </source>
</evidence>
<sequence>QNIHFGIKPYACTLCDKRFAARSNLFQHRLLHMKPFCCYICNKRFDRDEQLQRHLKLHPTANVLSCR</sequence>
<feature type="domain" description="C2H2-type" evidence="6">
    <location>
        <begin position="10"/>
        <end position="32"/>
    </location>
</feature>
<keyword evidence="8" id="KW-1185">Reference proteome</keyword>
<organism evidence="7 8">
    <name type="scientific">Lymnaea stagnalis</name>
    <name type="common">Great pond snail</name>
    <name type="synonym">Helix stagnalis</name>
    <dbReference type="NCBI Taxonomy" id="6523"/>
    <lineage>
        <taxon>Eukaryota</taxon>
        <taxon>Metazoa</taxon>
        <taxon>Spiralia</taxon>
        <taxon>Lophotrochozoa</taxon>
        <taxon>Mollusca</taxon>
        <taxon>Gastropoda</taxon>
        <taxon>Heterobranchia</taxon>
        <taxon>Euthyneura</taxon>
        <taxon>Panpulmonata</taxon>
        <taxon>Hygrophila</taxon>
        <taxon>Lymnaeoidea</taxon>
        <taxon>Lymnaeidae</taxon>
        <taxon>Lymnaea</taxon>
    </lineage>
</organism>
<keyword evidence="1" id="KW-0479">Metal-binding</keyword>
<evidence type="ECO:0000256" key="1">
    <source>
        <dbReference type="ARBA" id="ARBA00022723"/>
    </source>
</evidence>
<accession>A0AAV2IF16</accession>
<dbReference type="EMBL" id="CAXITT010000598">
    <property type="protein sequence ID" value="CAL1544131.1"/>
    <property type="molecule type" value="Genomic_DNA"/>
</dbReference>
<dbReference type="InterPro" id="IPR013087">
    <property type="entry name" value="Znf_C2H2_type"/>
</dbReference>
<dbReference type="GO" id="GO:0000978">
    <property type="term" value="F:RNA polymerase II cis-regulatory region sequence-specific DNA binding"/>
    <property type="evidence" value="ECO:0007669"/>
    <property type="project" value="TreeGrafter"/>
</dbReference>